<feature type="active site" description="Proton donor" evidence="8">
    <location>
        <position position="39"/>
    </location>
</feature>
<dbReference type="InterPro" id="IPR014729">
    <property type="entry name" value="Rossmann-like_a/b/a_fold"/>
</dbReference>
<evidence type="ECO:0000256" key="6">
    <source>
        <dbReference type="ARBA" id="ARBA00022840"/>
    </source>
</evidence>
<organism evidence="9 10">
    <name type="scientific">Helicobacter ibis</name>
    <dbReference type="NCBI Taxonomy" id="2962633"/>
    <lineage>
        <taxon>Bacteria</taxon>
        <taxon>Pseudomonadati</taxon>
        <taxon>Campylobacterota</taxon>
        <taxon>Epsilonproteobacteria</taxon>
        <taxon>Campylobacterales</taxon>
        <taxon>Helicobacteraceae</taxon>
        <taxon>Helicobacter</taxon>
    </lineage>
</organism>
<name>A0ABT4VG14_9HELI</name>
<evidence type="ECO:0000256" key="4">
    <source>
        <dbReference type="ARBA" id="ARBA00022655"/>
    </source>
</evidence>
<accession>A0ABT4VG14</accession>
<keyword evidence="8" id="KW-0963">Cytoplasm</keyword>
<evidence type="ECO:0000256" key="1">
    <source>
        <dbReference type="ARBA" id="ARBA00004990"/>
    </source>
</evidence>
<dbReference type="InterPro" id="IPR004821">
    <property type="entry name" value="Cyt_trans-like"/>
</dbReference>
<evidence type="ECO:0000256" key="3">
    <source>
        <dbReference type="ARBA" id="ARBA00022598"/>
    </source>
</evidence>
<dbReference type="Gene3D" id="3.40.50.620">
    <property type="entry name" value="HUPs"/>
    <property type="match status" value="1"/>
</dbReference>
<comment type="subunit">
    <text evidence="8">Homodimer.</text>
</comment>
<feature type="binding site" evidence="8">
    <location>
        <position position="63"/>
    </location>
    <ligand>
        <name>beta-alanine</name>
        <dbReference type="ChEBI" id="CHEBI:57966"/>
    </ligand>
</feature>
<dbReference type="Proteomes" id="UP001210261">
    <property type="component" value="Unassembled WGS sequence"/>
</dbReference>
<dbReference type="Pfam" id="PF02569">
    <property type="entry name" value="Pantoate_ligase"/>
    <property type="match status" value="1"/>
</dbReference>
<dbReference type="EMBL" id="JAQHXR010000008">
    <property type="protein sequence ID" value="MDA3969649.1"/>
    <property type="molecule type" value="Genomic_DNA"/>
</dbReference>
<feature type="binding site" evidence="8">
    <location>
        <begin position="188"/>
        <end position="191"/>
    </location>
    <ligand>
        <name>ATP</name>
        <dbReference type="ChEBI" id="CHEBI:30616"/>
    </ligand>
</feature>
<dbReference type="NCBIfam" id="TIGR00018">
    <property type="entry name" value="panC"/>
    <property type="match status" value="1"/>
</dbReference>
<dbReference type="GO" id="GO:0016874">
    <property type="term" value="F:ligase activity"/>
    <property type="evidence" value="ECO:0007669"/>
    <property type="project" value="UniProtKB-KW"/>
</dbReference>
<sequence>MQIFKTTKNMQTFIQNYKIKNPTHKIGLVPTMGALHNGHLSLIRQSVESCELTIVSIFVNPTQFGKNEDFNKYPRKEEADINLCKSLNAVVFMPTIDEMYPYKDDMQIKLKAPQSLSNTLEGKARAGHFDGVVQVVLKLFNIVTPHRAFFGKKDAQQLLIIKQMIEDLFLPIEIVESQIIRDENGLALSSRNAYLNDDEKNEALKISKSLREASKAIINGETNSKKIKEIATKVLEGLEIEYFEIVNKKLETIKTIEKNNTIILVVVRINGVRLLDNLWL</sequence>
<dbReference type="PANTHER" id="PTHR21299">
    <property type="entry name" value="CYTIDYLATE KINASE/PANTOATE-BETA-ALANINE LIGASE"/>
    <property type="match status" value="1"/>
</dbReference>
<feature type="binding site" evidence="8">
    <location>
        <position position="63"/>
    </location>
    <ligand>
        <name>(R)-pantoate</name>
        <dbReference type="ChEBI" id="CHEBI:15980"/>
    </ligand>
</feature>
<dbReference type="PANTHER" id="PTHR21299:SF1">
    <property type="entry name" value="PANTOATE--BETA-ALANINE LIGASE"/>
    <property type="match status" value="1"/>
</dbReference>
<feature type="binding site" evidence="8">
    <location>
        <begin position="151"/>
        <end position="154"/>
    </location>
    <ligand>
        <name>ATP</name>
        <dbReference type="ChEBI" id="CHEBI:30616"/>
    </ligand>
</feature>
<protein>
    <recommendedName>
        <fullName evidence="8">Pantothenate synthetase</fullName>
        <shortName evidence="8">PS</shortName>
        <ecNumber evidence="8">6.3.2.1</ecNumber>
    </recommendedName>
    <alternativeName>
        <fullName evidence="8">Pantoate--beta-alanine ligase</fullName>
    </alternativeName>
    <alternativeName>
        <fullName evidence="8">Pantoate-activating enzyme</fullName>
    </alternativeName>
</protein>
<dbReference type="InterPro" id="IPR042176">
    <property type="entry name" value="Pantoate_ligase_C"/>
</dbReference>
<evidence type="ECO:0000256" key="7">
    <source>
        <dbReference type="ARBA" id="ARBA00048258"/>
    </source>
</evidence>
<feature type="binding site" evidence="8">
    <location>
        <position position="157"/>
    </location>
    <ligand>
        <name>(R)-pantoate</name>
        <dbReference type="ChEBI" id="CHEBI:15980"/>
    </ligand>
</feature>
<evidence type="ECO:0000256" key="2">
    <source>
        <dbReference type="ARBA" id="ARBA00009256"/>
    </source>
</evidence>
<evidence type="ECO:0000313" key="9">
    <source>
        <dbReference type="EMBL" id="MDA3969649.1"/>
    </source>
</evidence>
<gene>
    <name evidence="8 9" type="primary">panC</name>
    <name evidence="9" type="ORF">PF021_08245</name>
</gene>
<dbReference type="CDD" id="cd00560">
    <property type="entry name" value="PanC"/>
    <property type="match status" value="1"/>
</dbReference>
<comment type="subcellular location">
    <subcellularLocation>
        <location evidence="8">Cytoplasm</location>
    </subcellularLocation>
</comment>
<feature type="binding site" evidence="8">
    <location>
        <position position="180"/>
    </location>
    <ligand>
        <name>ATP</name>
        <dbReference type="ChEBI" id="CHEBI:30616"/>
    </ligand>
</feature>
<comment type="caution">
    <text evidence="9">The sequence shown here is derived from an EMBL/GenBank/DDBJ whole genome shotgun (WGS) entry which is preliminary data.</text>
</comment>
<evidence type="ECO:0000256" key="8">
    <source>
        <dbReference type="HAMAP-Rule" id="MF_00158"/>
    </source>
</evidence>
<evidence type="ECO:0000313" key="10">
    <source>
        <dbReference type="Proteomes" id="UP001210261"/>
    </source>
</evidence>
<comment type="miscellaneous">
    <text evidence="8">The reaction proceeds by a bi uni uni bi ping pong mechanism.</text>
</comment>
<dbReference type="SUPFAM" id="SSF52374">
    <property type="entry name" value="Nucleotidylyl transferase"/>
    <property type="match status" value="1"/>
</dbReference>
<keyword evidence="6 8" id="KW-0067">ATP-binding</keyword>
<reference evidence="9 10" key="1">
    <citation type="submission" date="2023-01" db="EMBL/GenBank/DDBJ databases">
        <title>Description of Helicobacter ibis sp. nov. isolated from faecal droppings of black-faced ibis (Theristicus melanopis).</title>
        <authorList>
            <person name="Lopez-Cantillo M."/>
            <person name="Vidal-Veuthey B."/>
            <person name="Mella A."/>
            <person name="De La Haba R."/>
            <person name="Collado L."/>
        </authorList>
    </citation>
    <scope>NUCLEOTIDE SEQUENCE [LARGE SCALE GENOMIC DNA]</scope>
    <source>
        <strain evidence="9 10">A82</strain>
    </source>
</reference>
<dbReference type="RefSeq" id="WP_271022010.1">
    <property type="nucleotide sequence ID" value="NZ_JAQHXR010000008.1"/>
</dbReference>
<comment type="similarity">
    <text evidence="2 8">Belongs to the pantothenate synthetase family.</text>
</comment>
<feature type="binding site" evidence="8">
    <location>
        <begin position="32"/>
        <end position="39"/>
    </location>
    <ligand>
        <name>ATP</name>
        <dbReference type="ChEBI" id="CHEBI:30616"/>
    </ligand>
</feature>
<comment type="pathway">
    <text evidence="1 8">Cofactor biosynthesis; (R)-pantothenate biosynthesis; (R)-pantothenate from (R)-pantoate and beta-alanine: step 1/1.</text>
</comment>
<keyword evidence="4 8" id="KW-0566">Pantothenate biosynthesis</keyword>
<dbReference type="Gene3D" id="3.30.1300.10">
    <property type="entry name" value="Pantoate-beta-alanine ligase, C-terminal domain"/>
    <property type="match status" value="1"/>
</dbReference>
<dbReference type="NCBIfam" id="TIGR00125">
    <property type="entry name" value="cyt_tran_rel"/>
    <property type="match status" value="1"/>
</dbReference>
<comment type="function">
    <text evidence="8">Catalyzes the condensation of pantoate with beta-alanine in an ATP-dependent reaction via a pantoyl-adenylate intermediate.</text>
</comment>
<proteinExistence type="inferred from homology"/>
<comment type="catalytic activity">
    <reaction evidence="7 8">
        <text>(R)-pantoate + beta-alanine + ATP = (R)-pantothenate + AMP + diphosphate + H(+)</text>
        <dbReference type="Rhea" id="RHEA:10912"/>
        <dbReference type="ChEBI" id="CHEBI:15378"/>
        <dbReference type="ChEBI" id="CHEBI:15980"/>
        <dbReference type="ChEBI" id="CHEBI:29032"/>
        <dbReference type="ChEBI" id="CHEBI:30616"/>
        <dbReference type="ChEBI" id="CHEBI:33019"/>
        <dbReference type="ChEBI" id="CHEBI:57966"/>
        <dbReference type="ChEBI" id="CHEBI:456215"/>
        <dbReference type="EC" id="6.3.2.1"/>
    </reaction>
</comment>
<dbReference type="InterPro" id="IPR003721">
    <property type="entry name" value="Pantoate_ligase"/>
</dbReference>
<dbReference type="HAMAP" id="MF_00158">
    <property type="entry name" value="PanC"/>
    <property type="match status" value="1"/>
</dbReference>
<keyword evidence="3 8" id="KW-0436">Ligase</keyword>
<keyword evidence="5 8" id="KW-0547">Nucleotide-binding</keyword>
<evidence type="ECO:0000256" key="5">
    <source>
        <dbReference type="ARBA" id="ARBA00022741"/>
    </source>
</evidence>
<dbReference type="EC" id="6.3.2.1" evidence="8"/>
<keyword evidence="10" id="KW-1185">Reference proteome</keyword>